<dbReference type="Pfam" id="PF08534">
    <property type="entry name" value="Redoxin"/>
    <property type="match status" value="1"/>
</dbReference>
<dbReference type="InterPro" id="IPR013766">
    <property type="entry name" value="Thioredoxin_domain"/>
</dbReference>
<keyword evidence="2" id="KW-0472">Membrane</keyword>
<dbReference type="Gene3D" id="3.40.30.10">
    <property type="entry name" value="Glutaredoxin"/>
    <property type="match status" value="1"/>
</dbReference>
<dbReference type="EMBL" id="CP032514">
    <property type="protein sequence ID" value="AYD90597.1"/>
    <property type="molecule type" value="Genomic_DNA"/>
</dbReference>
<feature type="transmembrane region" description="Helical" evidence="2">
    <location>
        <begin position="112"/>
        <end position="133"/>
    </location>
</feature>
<keyword evidence="2" id="KW-0812">Transmembrane</keyword>
<feature type="region of interest" description="Disordered" evidence="1">
    <location>
        <begin position="1"/>
        <end position="101"/>
    </location>
</feature>
<dbReference type="Proteomes" id="UP000273001">
    <property type="component" value="Chromosome"/>
</dbReference>
<sequence>MPKRSTAPDPDEPGDREDIKDTQDTKDTKDTEPEQQKAGPDAPDPEQDSPDSAGSGRTDPDEELDEEEPDPDQEDEEGLDGDSRHSGRRSGTAGAAAGGEPAWRAALRGSRFGQVAVLAVAAFAIAIAAWWAVGPQDAGQAAQAEGAAVTQVDVDGVQQAPMVGDTAPAFSGTDTSSQEVVLDPEAMDGRPVWLMFVATWCTGCRTEMPDVQEAAAAHGEEVRVIVVYVGEDASTVSAYSQRVGNDLTEVPDRSQAVSAAYGVMGVPSHFFIDSEGTVRQTSVGLLTPDQMAQALDGITRA</sequence>
<dbReference type="PANTHER" id="PTHR42852">
    <property type="entry name" value="THIOL:DISULFIDE INTERCHANGE PROTEIN DSBE"/>
    <property type="match status" value="1"/>
</dbReference>
<reference evidence="4 5" key="1">
    <citation type="submission" date="2018-09" db="EMBL/GenBank/DDBJ databases">
        <authorList>
            <person name="Li J."/>
        </authorList>
    </citation>
    <scope>NUCLEOTIDE SEQUENCE [LARGE SCALE GENOMIC DNA]</scope>
    <source>
        <strain evidence="4 5">2129</strain>
    </source>
</reference>
<dbReference type="RefSeq" id="WP_120205517.1">
    <property type="nucleotide sequence ID" value="NZ_CP032514.1"/>
</dbReference>
<dbReference type="PROSITE" id="PS51352">
    <property type="entry name" value="THIOREDOXIN_2"/>
    <property type="match status" value="1"/>
</dbReference>
<dbReference type="InterPro" id="IPR050553">
    <property type="entry name" value="Thioredoxin_ResA/DsbE_sf"/>
</dbReference>
<dbReference type="CDD" id="cd02966">
    <property type="entry name" value="TlpA_like_family"/>
    <property type="match status" value="1"/>
</dbReference>
<dbReference type="InterPro" id="IPR036249">
    <property type="entry name" value="Thioredoxin-like_sf"/>
</dbReference>
<feature type="domain" description="Thioredoxin" evidence="3">
    <location>
        <begin position="161"/>
        <end position="300"/>
    </location>
</feature>
<evidence type="ECO:0000256" key="1">
    <source>
        <dbReference type="SAM" id="MobiDB-lite"/>
    </source>
</evidence>
<name>A0ABN5PQE3_9ACTO</name>
<evidence type="ECO:0000259" key="3">
    <source>
        <dbReference type="PROSITE" id="PS51352"/>
    </source>
</evidence>
<accession>A0ABN5PQE3</accession>
<protein>
    <submittedName>
        <fullName evidence="4">TlpA family protein disulfide reductase</fullName>
    </submittedName>
</protein>
<evidence type="ECO:0000256" key="2">
    <source>
        <dbReference type="SAM" id="Phobius"/>
    </source>
</evidence>
<dbReference type="InterPro" id="IPR013740">
    <property type="entry name" value="Redoxin"/>
</dbReference>
<keyword evidence="2" id="KW-1133">Transmembrane helix</keyword>
<organism evidence="4 5">
    <name type="scientific">Actinomyces lilanjuaniae</name>
    <dbReference type="NCBI Taxonomy" id="2321394"/>
    <lineage>
        <taxon>Bacteria</taxon>
        <taxon>Bacillati</taxon>
        <taxon>Actinomycetota</taxon>
        <taxon>Actinomycetes</taxon>
        <taxon>Actinomycetales</taxon>
        <taxon>Actinomycetaceae</taxon>
        <taxon>Actinomyces</taxon>
    </lineage>
</organism>
<feature type="compositionally biased region" description="Basic and acidic residues" evidence="1">
    <location>
        <begin position="16"/>
        <end position="35"/>
    </location>
</feature>
<evidence type="ECO:0000313" key="5">
    <source>
        <dbReference type="Proteomes" id="UP000273001"/>
    </source>
</evidence>
<proteinExistence type="predicted"/>
<dbReference type="PANTHER" id="PTHR42852:SF13">
    <property type="entry name" value="PROTEIN DIPZ"/>
    <property type="match status" value="1"/>
</dbReference>
<feature type="compositionally biased region" description="Low complexity" evidence="1">
    <location>
        <begin position="89"/>
        <end position="101"/>
    </location>
</feature>
<keyword evidence="5" id="KW-1185">Reference proteome</keyword>
<gene>
    <name evidence="4" type="ORF">D5R93_12405</name>
</gene>
<feature type="compositionally biased region" description="Acidic residues" evidence="1">
    <location>
        <begin position="60"/>
        <end position="80"/>
    </location>
</feature>
<evidence type="ECO:0000313" key="4">
    <source>
        <dbReference type="EMBL" id="AYD90597.1"/>
    </source>
</evidence>
<dbReference type="SUPFAM" id="SSF52833">
    <property type="entry name" value="Thioredoxin-like"/>
    <property type="match status" value="1"/>
</dbReference>